<evidence type="ECO:0000313" key="9">
    <source>
        <dbReference type="Proteomes" id="UP001497512"/>
    </source>
</evidence>
<dbReference type="Proteomes" id="UP001497512">
    <property type="component" value="Chromosome 9"/>
</dbReference>
<evidence type="ECO:0000256" key="7">
    <source>
        <dbReference type="SAM" id="Phobius"/>
    </source>
</evidence>
<evidence type="ECO:0000256" key="5">
    <source>
        <dbReference type="ARBA" id="ARBA00023136"/>
    </source>
</evidence>
<accession>A0ABP0V2I1</accession>
<dbReference type="Pfam" id="PF13520">
    <property type="entry name" value="AA_permease_2"/>
    <property type="match status" value="1"/>
</dbReference>
<dbReference type="PANTHER" id="PTHR45649">
    <property type="entry name" value="AMINO-ACID PERMEASE BAT1"/>
    <property type="match status" value="1"/>
</dbReference>
<evidence type="ECO:0000256" key="4">
    <source>
        <dbReference type="ARBA" id="ARBA00022989"/>
    </source>
</evidence>
<protein>
    <recommendedName>
        <fullName evidence="10">Amino acid permease</fullName>
    </recommendedName>
</protein>
<keyword evidence="4 7" id="KW-1133">Transmembrane helix</keyword>
<sequence length="632" mass="68709">MEVEKRFGDLEMMESQQQQQQHEAVVGSSNVANMPGGVGPRDADEKRLNELGYKQEYRRLMTPFQQWAYTFSYTAPLGFITGYYGFMYSYGGPVTIIWGYLATTFGTLCMAFGMSEIISAFPTLGSVYYWVAQLVPKKHVAWLSWFVGWVYLFGSFCGTALNEYLLAQLLATCILLGTGGAQGNGYTLTAAQICGVTAALFVLHFFVSIVNTPWLGLLSTIGAWFQILSIVVICITLLAISPKYQSAKFVFTHFVKAPGNGISSGLLVVLLGLPYAQSILTGFEVGSHVVEEVKTAAMAGPRAMIRSVYVTASTEFVLLLVLTFCIQNPDNVLGDNTMTGGGDASAGSQIFYDVFHAKFGHGSGGAIAFTTFACISLFFGNITNVTLTARMAYAMARDCALPFHYWLVTLTQKERIPINATIVTVIGSFICTLPSLGSSVAFTAITAMSTITAYGPYFVILACRHIFDNRFKPGPFSLGKWGIWIGGWGALWGAVMSILFCIPPEYPVTGSTFNYASVSMSGAILAGVVYWFAVARHNYKGPKRTIELATDSDDDVVKPNGDFGVHALTASKLPEVDGNHLDLKGSNGTIANSNDANFVKKPRNNFEVPTSEFPPLRGKHKNHLDLNGDEKV</sequence>
<feature type="transmembrane region" description="Helical" evidence="7">
    <location>
        <begin position="67"/>
        <end position="86"/>
    </location>
</feature>
<feature type="transmembrane region" description="Helical" evidence="7">
    <location>
        <begin position="308"/>
        <end position="329"/>
    </location>
</feature>
<feature type="region of interest" description="Disordered" evidence="6">
    <location>
        <begin position="601"/>
        <end position="632"/>
    </location>
</feature>
<dbReference type="InterPro" id="IPR002293">
    <property type="entry name" value="AA/rel_permease1"/>
</dbReference>
<keyword evidence="2" id="KW-0813">Transport</keyword>
<keyword evidence="5 7" id="KW-0472">Membrane</keyword>
<feature type="transmembrane region" description="Helical" evidence="7">
    <location>
        <begin position="442"/>
        <end position="460"/>
    </location>
</feature>
<feature type="compositionally biased region" description="Basic and acidic residues" evidence="6">
    <location>
        <begin position="623"/>
        <end position="632"/>
    </location>
</feature>
<organism evidence="8 9">
    <name type="scientific">Sphagnum troendelagicum</name>
    <dbReference type="NCBI Taxonomy" id="128251"/>
    <lineage>
        <taxon>Eukaryota</taxon>
        <taxon>Viridiplantae</taxon>
        <taxon>Streptophyta</taxon>
        <taxon>Embryophyta</taxon>
        <taxon>Bryophyta</taxon>
        <taxon>Sphagnophytina</taxon>
        <taxon>Sphagnopsida</taxon>
        <taxon>Sphagnales</taxon>
        <taxon>Sphagnaceae</taxon>
        <taxon>Sphagnum</taxon>
    </lineage>
</organism>
<proteinExistence type="predicted"/>
<feature type="transmembrane region" description="Helical" evidence="7">
    <location>
        <begin position="366"/>
        <end position="387"/>
    </location>
</feature>
<keyword evidence="3 7" id="KW-0812">Transmembrane</keyword>
<feature type="transmembrane region" description="Helical" evidence="7">
    <location>
        <begin position="512"/>
        <end position="534"/>
    </location>
</feature>
<dbReference type="PANTHER" id="PTHR45649:SF50">
    <property type="entry name" value="AMINO ACID PERMEASE_ SLC12A DOMAIN-CONTAINING PROTEIN"/>
    <property type="match status" value="1"/>
</dbReference>
<feature type="transmembrane region" description="Helical" evidence="7">
    <location>
        <begin position="481"/>
        <end position="500"/>
    </location>
</feature>
<feature type="transmembrane region" description="Helical" evidence="7">
    <location>
        <begin position="98"/>
        <end position="131"/>
    </location>
</feature>
<evidence type="ECO:0008006" key="10">
    <source>
        <dbReference type="Google" id="ProtNLM"/>
    </source>
</evidence>
<evidence type="ECO:0000256" key="6">
    <source>
        <dbReference type="SAM" id="MobiDB-lite"/>
    </source>
</evidence>
<evidence type="ECO:0000256" key="3">
    <source>
        <dbReference type="ARBA" id="ARBA00022692"/>
    </source>
</evidence>
<comment type="subcellular location">
    <subcellularLocation>
        <location evidence="1">Membrane</location>
        <topology evidence="1">Multi-pass membrane protein</topology>
    </subcellularLocation>
</comment>
<evidence type="ECO:0000313" key="8">
    <source>
        <dbReference type="EMBL" id="CAK9236649.1"/>
    </source>
</evidence>
<dbReference type="Gene3D" id="1.20.1740.10">
    <property type="entry name" value="Amino acid/polyamine transporter I"/>
    <property type="match status" value="1"/>
</dbReference>
<name>A0ABP0V2I1_9BRYO</name>
<evidence type="ECO:0000256" key="2">
    <source>
        <dbReference type="ARBA" id="ARBA00022448"/>
    </source>
</evidence>
<feature type="transmembrane region" description="Helical" evidence="7">
    <location>
        <begin position="193"/>
        <end position="215"/>
    </location>
</feature>
<feature type="transmembrane region" description="Helical" evidence="7">
    <location>
        <begin position="416"/>
        <end position="436"/>
    </location>
</feature>
<reference evidence="8" key="1">
    <citation type="submission" date="2024-02" db="EMBL/GenBank/DDBJ databases">
        <authorList>
            <consortium name="ELIXIR-Norway"/>
            <consortium name="Elixir Norway"/>
        </authorList>
    </citation>
    <scope>NUCLEOTIDE SEQUENCE</scope>
</reference>
<feature type="transmembrane region" description="Helical" evidence="7">
    <location>
        <begin position="143"/>
        <end position="161"/>
    </location>
</feature>
<feature type="transmembrane region" description="Helical" evidence="7">
    <location>
        <begin position="221"/>
        <end position="240"/>
    </location>
</feature>
<keyword evidence="9" id="KW-1185">Reference proteome</keyword>
<gene>
    <name evidence="8" type="ORF">CSSPTR1EN2_LOCUS23049</name>
</gene>
<dbReference type="EMBL" id="OZ019901">
    <property type="protein sequence ID" value="CAK9236649.1"/>
    <property type="molecule type" value="Genomic_DNA"/>
</dbReference>
<evidence type="ECO:0000256" key="1">
    <source>
        <dbReference type="ARBA" id="ARBA00004141"/>
    </source>
</evidence>